<proteinExistence type="predicted"/>
<reference evidence="1 2" key="1">
    <citation type="journal article" date="2010" name="ChemBioChem">
        <title>Cloning and characterization of the biosynthetic gene cluster of 16-membered macrolide antibiotic FD-891: involvement of a dual functional cytochrome P450 monooxygenase catalyzing epoxidation and hydroxylation.</title>
        <authorList>
            <person name="Kudo F."/>
            <person name="Motegi A."/>
            <person name="Mizoue K."/>
            <person name="Eguchi T."/>
        </authorList>
    </citation>
    <scope>NUCLEOTIDE SEQUENCE [LARGE SCALE GENOMIC DNA]</scope>
    <source>
        <strain evidence="1 2">A-8890</strain>
    </source>
</reference>
<dbReference type="Proteomes" id="UP001321542">
    <property type="component" value="Chromosome"/>
</dbReference>
<keyword evidence="2" id="KW-1185">Reference proteome</keyword>
<protein>
    <submittedName>
        <fullName evidence="1">Uncharacterized protein</fullName>
    </submittedName>
</protein>
<gene>
    <name evidence="1" type="ORF">SGFS_100790</name>
</gene>
<dbReference type="EMBL" id="AP018448">
    <property type="protein sequence ID" value="BBC38785.1"/>
    <property type="molecule type" value="Genomic_DNA"/>
</dbReference>
<name>A0ABM7FQD3_9ACTN</name>
<accession>A0ABM7FQD3</accession>
<evidence type="ECO:0000313" key="1">
    <source>
        <dbReference type="EMBL" id="BBC38785.1"/>
    </source>
</evidence>
<sequence length="150" mass="16579">MFEILRDRSDMPGLKSIGVTLLDRITGRSGTRQDSTNEIVRLVRGAMTNAIARRCRPSPNPCDWIRHGHCTSPRSGALPLRPCELPQSSPEHVRRIRADEYPPEEIRCIAVCLATIADLHALTLAENSPQNPYFPGILASALDRGMAVLI</sequence>
<evidence type="ECO:0000313" key="2">
    <source>
        <dbReference type="Proteomes" id="UP001321542"/>
    </source>
</evidence>
<reference evidence="1 2" key="2">
    <citation type="journal article" date="2023" name="ChemBioChem">
        <title>Acyltransferase Domain Exchange between Two Independent Type I Polyketide Synthases in the Same Producer Strain of Macrolide Antibiotics.</title>
        <authorList>
            <person name="Kudo F."/>
            <person name="Kishikawa K."/>
            <person name="Tsuboi K."/>
            <person name="Kido T."/>
            <person name="Usui T."/>
            <person name="Hashimoto J."/>
            <person name="Shin-Ya K."/>
            <person name="Miyanaga A."/>
            <person name="Eguchi T."/>
        </authorList>
    </citation>
    <scope>NUCLEOTIDE SEQUENCE [LARGE SCALE GENOMIC DNA]</scope>
    <source>
        <strain evidence="1 2">A-8890</strain>
    </source>
</reference>
<organism evidence="1 2">
    <name type="scientific">Streptomyces graminofaciens</name>
    <dbReference type="NCBI Taxonomy" id="68212"/>
    <lineage>
        <taxon>Bacteria</taxon>
        <taxon>Bacillati</taxon>
        <taxon>Actinomycetota</taxon>
        <taxon>Actinomycetes</taxon>
        <taxon>Kitasatosporales</taxon>
        <taxon>Streptomycetaceae</taxon>
        <taxon>Streptomyces</taxon>
    </lineage>
</organism>